<feature type="chain" id="PRO_5035798243" evidence="1">
    <location>
        <begin position="19"/>
        <end position="56"/>
    </location>
</feature>
<comment type="caution">
    <text evidence="2">The sequence shown here is derived from an EMBL/GenBank/DDBJ whole genome shotgun (WGS) entry which is preliminary data.</text>
</comment>
<accession>A0A8T0SGM8</accession>
<evidence type="ECO:0000256" key="1">
    <source>
        <dbReference type="SAM" id="SignalP"/>
    </source>
</evidence>
<evidence type="ECO:0000313" key="3">
    <source>
        <dbReference type="Proteomes" id="UP000823388"/>
    </source>
</evidence>
<reference evidence="2" key="1">
    <citation type="submission" date="2020-05" db="EMBL/GenBank/DDBJ databases">
        <title>WGS assembly of Panicum virgatum.</title>
        <authorList>
            <person name="Lovell J.T."/>
            <person name="Jenkins J."/>
            <person name="Shu S."/>
            <person name="Juenger T.E."/>
            <person name="Schmutz J."/>
        </authorList>
    </citation>
    <scope>NUCLEOTIDE SEQUENCE</scope>
    <source>
        <strain evidence="2">AP13</strain>
    </source>
</reference>
<keyword evidence="3" id="KW-1185">Reference proteome</keyword>
<evidence type="ECO:0000313" key="2">
    <source>
        <dbReference type="EMBL" id="KAG2598532.1"/>
    </source>
</evidence>
<dbReference type="EMBL" id="CM029045">
    <property type="protein sequence ID" value="KAG2598532.1"/>
    <property type="molecule type" value="Genomic_DNA"/>
</dbReference>
<name>A0A8T0SGM8_PANVG</name>
<feature type="signal peptide" evidence="1">
    <location>
        <begin position="1"/>
        <end position="18"/>
    </location>
</feature>
<sequence>MIHMAFLNMILIVQPSRQLQPAHWYRDPRERKKNSNKCDEACWQRRGKEHNRTRKQ</sequence>
<protein>
    <submittedName>
        <fullName evidence="2">Uncharacterized protein</fullName>
    </submittedName>
</protein>
<keyword evidence="1" id="KW-0732">Signal</keyword>
<dbReference type="Proteomes" id="UP000823388">
    <property type="component" value="Chromosome 5K"/>
</dbReference>
<proteinExistence type="predicted"/>
<dbReference type="AlphaFoldDB" id="A0A8T0SGM8"/>
<gene>
    <name evidence="2" type="ORF">PVAP13_5KG341607</name>
</gene>
<organism evidence="2 3">
    <name type="scientific">Panicum virgatum</name>
    <name type="common">Blackwell switchgrass</name>
    <dbReference type="NCBI Taxonomy" id="38727"/>
    <lineage>
        <taxon>Eukaryota</taxon>
        <taxon>Viridiplantae</taxon>
        <taxon>Streptophyta</taxon>
        <taxon>Embryophyta</taxon>
        <taxon>Tracheophyta</taxon>
        <taxon>Spermatophyta</taxon>
        <taxon>Magnoliopsida</taxon>
        <taxon>Liliopsida</taxon>
        <taxon>Poales</taxon>
        <taxon>Poaceae</taxon>
        <taxon>PACMAD clade</taxon>
        <taxon>Panicoideae</taxon>
        <taxon>Panicodae</taxon>
        <taxon>Paniceae</taxon>
        <taxon>Panicinae</taxon>
        <taxon>Panicum</taxon>
        <taxon>Panicum sect. Hiantes</taxon>
    </lineage>
</organism>